<dbReference type="EMBL" id="JAINUG010000163">
    <property type="protein sequence ID" value="KAJ8391008.1"/>
    <property type="molecule type" value="Genomic_DNA"/>
</dbReference>
<dbReference type="Proteomes" id="UP001221898">
    <property type="component" value="Unassembled WGS sequence"/>
</dbReference>
<evidence type="ECO:0000313" key="2">
    <source>
        <dbReference type="Proteomes" id="UP001221898"/>
    </source>
</evidence>
<comment type="caution">
    <text evidence="1">The sequence shown here is derived from an EMBL/GenBank/DDBJ whole genome shotgun (WGS) entry which is preliminary data.</text>
</comment>
<protein>
    <submittedName>
        <fullName evidence="1">Uncharacterized protein</fullName>
    </submittedName>
</protein>
<name>A0AAD7RVL7_9TELE</name>
<keyword evidence="2" id="KW-1185">Reference proteome</keyword>
<gene>
    <name evidence="1" type="ORF">AAFF_G00097860</name>
</gene>
<organism evidence="1 2">
    <name type="scientific">Aldrovandia affinis</name>
    <dbReference type="NCBI Taxonomy" id="143900"/>
    <lineage>
        <taxon>Eukaryota</taxon>
        <taxon>Metazoa</taxon>
        <taxon>Chordata</taxon>
        <taxon>Craniata</taxon>
        <taxon>Vertebrata</taxon>
        <taxon>Euteleostomi</taxon>
        <taxon>Actinopterygii</taxon>
        <taxon>Neopterygii</taxon>
        <taxon>Teleostei</taxon>
        <taxon>Notacanthiformes</taxon>
        <taxon>Halosauridae</taxon>
        <taxon>Aldrovandia</taxon>
    </lineage>
</organism>
<accession>A0AAD7RVL7</accession>
<sequence length="143" mass="15955">MLSVFRFMYASNDEFATYLLLIVLPRMWLMSFPWALGALSVIMVLYSSSLPGNCSPWICAPHRLVCCLQCLAYSSLAGTPSSGTPEASISSVSSPELRCPPDPFQPIPYSWVEGTVVYLHRDLLAGGVTYSRMAWKIEYFRLS</sequence>
<reference evidence="1" key="1">
    <citation type="journal article" date="2023" name="Science">
        <title>Genome structures resolve the early diversification of teleost fishes.</title>
        <authorList>
            <person name="Parey E."/>
            <person name="Louis A."/>
            <person name="Montfort J."/>
            <person name="Bouchez O."/>
            <person name="Roques C."/>
            <person name="Iampietro C."/>
            <person name="Lluch J."/>
            <person name="Castinel A."/>
            <person name="Donnadieu C."/>
            <person name="Desvignes T."/>
            <person name="Floi Bucao C."/>
            <person name="Jouanno E."/>
            <person name="Wen M."/>
            <person name="Mejri S."/>
            <person name="Dirks R."/>
            <person name="Jansen H."/>
            <person name="Henkel C."/>
            <person name="Chen W.J."/>
            <person name="Zahm M."/>
            <person name="Cabau C."/>
            <person name="Klopp C."/>
            <person name="Thompson A.W."/>
            <person name="Robinson-Rechavi M."/>
            <person name="Braasch I."/>
            <person name="Lecointre G."/>
            <person name="Bobe J."/>
            <person name="Postlethwait J.H."/>
            <person name="Berthelot C."/>
            <person name="Roest Crollius H."/>
            <person name="Guiguen Y."/>
        </authorList>
    </citation>
    <scope>NUCLEOTIDE SEQUENCE</scope>
    <source>
        <strain evidence="1">NC1722</strain>
    </source>
</reference>
<proteinExistence type="predicted"/>
<dbReference type="AlphaFoldDB" id="A0AAD7RVL7"/>
<evidence type="ECO:0000313" key="1">
    <source>
        <dbReference type="EMBL" id="KAJ8391008.1"/>
    </source>
</evidence>